<dbReference type="Proteomes" id="UP000323597">
    <property type="component" value="Chromosome D10"/>
</dbReference>
<keyword evidence="3" id="KW-1185">Reference proteome</keyword>
<proteinExistence type="predicted"/>
<feature type="region of interest" description="Disordered" evidence="1">
    <location>
        <begin position="30"/>
        <end position="57"/>
    </location>
</feature>
<dbReference type="AlphaFoldDB" id="A0A5D2TAH3"/>
<reference evidence="2 3" key="1">
    <citation type="submission" date="2019-07" db="EMBL/GenBank/DDBJ databases">
        <title>WGS assembly of Gossypium mustelinum.</title>
        <authorList>
            <person name="Chen Z.J."/>
            <person name="Sreedasyam A."/>
            <person name="Ando A."/>
            <person name="Song Q."/>
            <person name="De L."/>
            <person name="Hulse-Kemp A."/>
            <person name="Ding M."/>
            <person name="Ye W."/>
            <person name="Kirkbride R."/>
            <person name="Jenkins J."/>
            <person name="Plott C."/>
            <person name="Lovell J."/>
            <person name="Lin Y.-M."/>
            <person name="Vaughn R."/>
            <person name="Liu B."/>
            <person name="Li W."/>
            <person name="Simpson S."/>
            <person name="Scheffler B."/>
            <person name="Saski C."/>
            <person name="Grover C."/>
            <person name="Hu G."/>
            <person name="Conover J."/>
            <person name="Carlson J."/>
            <person name="Shu S."/>
            <person name="Boston L."/>
            <person name="Williams M."/>
            <person name="Peterson D."/>
            <person name="Mcgee K."/>
            <person name="Jones D."/>
            <person name="Wendel J."/>
            <person name="Stelly D."/>
            <person name="Grimwood J."/>
            <person name="Schmutz J."/>
        </authorList>
    </citation>
    <scope>NUCLEOTIDE SEQUENCE [LARGE SCALE GENOMIC DNA]</scope>
    <source>
        <strain evidence="2">1408120.09</strain>
    </source>
</reference>
<protein>
    <submittedName>
        <fullName evidence="2">Uncharacterized protein</fullName>
    </submittedName>
</protein>
<evidence type="ECO:0000256" key="1">
    <source>
        <dbReference type="SAM" id="MobiDB-lite"/>
    </source>
</evidence>
<evidence type="ECO:0000313" key="3">
    <source>
        <dbReference type="Proteomes" id="UP000323597"/>
    </source>
</evidence>
<dbReference type="EMBL" id="CM017658">
    <property type="protein sequence ID" value="TYI61148.1"/>
    <property type="molecule type" value="Genomic_DNA"/>
</dbReference>
<organism evidence="2 3">
    <name type="scientific">Gossypium mustelinum</name>
    <name type="common">Cotton</name>
    <name type="synonym">Gossypium caicoense</name>
    <dbReference type="NCBI Taxonomy" id="34275"/>
    <lineage>
        <taxon>Eukaryota</taxon>
        <taxon>Viridiplantae</taxon>
        <taxon>Streptophyta</taxon>
        <taxon>Embryophyta</taxon>
        <taxon>Tracheophyta</taxon>
        <taxon>Spermatophyta</taxon>
        <taxon>Magnoliopsida</taxon>
        <taxon>eudicotyledons</taxon>
        <taxon>Gunneridae</taxon>
        <taxon>Pentapetalae</taxon>
        <taxon>rosids</taxon>
        <taxon>malvids</taxon>
        <taxon>Malvales</taxon>
        <taxon>Malvaceae</taxon>
        <taxon>Malvoideae</taxon>
        <taxon>Gossypium</taxon>
    </lineage>
</organism>
<evidence type="ECO:0000313" key="2">
    <source>
        <dbReference type="EMBL" id="TYI61148.1"/>
    </source>
</evidence>
<gene>
    <name evidence="2" type="ORF">E1A91_D10G152500v1</name>
</gene>
<sequence length="68" mass="8394">MSPFKGEKKKMMRDLISMFPFVEEGLLVRKKKKRGKERRRRRRKKGKEEERKKKRKKKGYILRIEGLC</sequence>
<name>A0A5D2TAH3_GOSMU</name>
<feature type="compositionally biased region" description="Basic residues" evidence="1">
    <location>
        <begin position="30"/>
        <end position="45"/>
    </location>
</feature>
<accession>A0A5D2TAH3</accession>